<dbReference type="PATRIC" id="fig|1274524.3.peg.167"/>
<evidence type="ECO:0000313" key="1">
    <source>
        <dbReference type="EMBL" id="EME76276.1"/>
    </source>
</evidence>
<dbReference type="STRING" id="1274524.BSONL12_00787"/>
<organism evidence="1 2">
    <name type="scientific">Bacillus sonorensis L12</name>
    <dbReference type="NCBI Taxonomy" id="1274524"/>
    <lineage>
        <taxon>Bacteria</taxon>
        <taxon>Bacillati</taxon>
        <taxon>Bacillota</taxon>
        <taxon>Bacilli</taxon>
        <taxon>Bacillales</taxon>
        <taxon>Bacillaceae</taxon>
        <taxon>Bacillus</taxon>
    </lineage>
</organism>
<sequence>MVQQVASLIQEAAASTDTSGVEAIQHTVHTLAAGTKEMPANTEAGCKIITATARFNGGNLLSLPSRFHLEAGFNL</sequence>
<dbReference type="Proteomes" id="UP000011907">
    <property type="component" value="Unassembled WGS sequence"/>
</dbReference>
<dbReference type="EMBL" id="AOFM01000002">
    <property type="protein sequence ID" value="EME76276.1"/>
    <property type="molecule type" value="Genomic_DNA"/>
</dbReference>
<evidence type="ECO:0000313" key="2">
    <source>
        <dbReference type="Proteomes" id="UP000011907"/>
    </source>
</evidence>
<dbReference type="AlphaFoldDB" id="M5P8F6"/>
<dbReference type="eggNOG" id="COG0840">
    <property type="taxonomic scope" value="Bacteria"/>
</dbReference>
<proteinExistence type="predicted"/>
<name>M5P8F6_9BACI</name>
<protein>
    <submittedName>
        <fullName evidence="1">Methyl-accepting chemotaxis protein</fullName>
    </submittedName>
</protein>
<reference evidence="1 2" key="1">
    <citation type="journal article" date="2013" name="Genome Announc.">
        <title>Draft Whole-Genome Sequence of Bacillus sonorensis Strain L12, a Source of Nonribosomal Lipopeptides.</title>
        <authorList>
            <person name="Adimpong D.B."/>
            <person name="Sorensen K.I."/>
            <person name="Nielsen D.S."/>
            <person name="Thorsen L."/>
            <person name="Rasmussen T.B."/>
            <person name="Derkx P.M."/>
            <person name="Jespersen L."/>
        </authorList>
    </citation>
    <scope>NUCLEOTIDE SEQUENCE [LARGE SCALE GENOMIC DNA]</scope>
    <source>
        <strain evidence="1 2">L12</strain>
    </source>
</reference>
<gene>
    <name evidence="1" type="ORF">BSONL12_00787</name>
</gene>
<comment type="caution">
    <text evidence="1">The sequence shown here is derived from an EMBL/GenBank/DDBJ whole genome shotgun (WGS) entry which is preliminary data.</text>
</comment>
<accession>M5P8F6</accession>